<evidence type="ECO:0000313" key="4">
    <source>
        <dbReference type="Proteomes" id="UP000198666"/>
    </source>
</evidence>
<keyword evidence="1" id="KW-0812">Transmembrane</keyword>
<evidence type="ECO:0000256" key="1">
    <source>
        <dbReference type="SAM" id="Phobius"/>
    </source>
</evidence>
<dbReference type="OrthoDB" id="4822551at2"/>
<feature type="transmembrane region" description="Helical" evidence="1">
    <location>
        <begin position="127"/>
        <end position="151"/>
    </location>
</feature>
<dbReference type="PANTHER" id="PTHR36834:SF1">
    <property type="entry name" value="INTEGRAL MEMBRANE PROTEIN"/>
    <property type="match status" value="1"/>
</dbReference>
<name>A0A1G6RT67_9BACI</name>
<dbReference type="PANTHER" id="PTHR36834">
    <property type="entry name" value="MEMBRANE PROTEIN-RELATED"/>
    <property type="match status" value="1"/>
</dbReference>
<reference evidence="4" key="1">
    <citation type="submission" date="2016-10" db="EMBL/GenBank/DDBJ databases">
        <authorList>
            <person name="Varghese N."/>
            <person name="Submissions S."/>
        </authorList>
    </citation>
    <scope>NUCLEOTIDE SEQUENCE [LARGE SCALE GENOMIC DNA]</scope>
    <source>
        <strain evidence="4">DSM 21620</strain>
    </source>
</reference>
<sequence>MLTYVAPAIFLAFVYLLSIIPFHQTFGITKKQHLLMASFAIYVIAVVCLTFFPLPVDQHLIEENQQLETSYRWNTSPLASIMQIWHTTQIDGFGYGLALKNLGGNILLFVPLGFYLPLLVRRTRSFFAVVLCGLIFSTAIESTQGLLNYFVGYNYRSVDIDDIILNVLGAMLGYAFYWVALRPLLKKDKL</sequence>
<dbReference type="InterPro" id="IPR053150">
    <property type="entry name" value="Teicoplanin_resist-assoc"/>
</dbReference>
<feature type="transmembrane region" description="Helical" evidence="1">
    <location>
        <begin position="163"/>
        <end position="181"/>
    </location>
</feature>
<gene>
    <name evidence="3" type="ORF">SAMN05421663_106181</name>
</gene>
<dbReference type="Pfam" id="PF04892">
    <property type="entry name" value="VanZ"/>
    <property type="match status" value="1"/>
</dbReference>
<proteinExistence type="predicted"/>
<feature type="domain" description="VanZ-like" evidence="2">
    <location>
        <begin position="39"/>
        <end position="179"/>
    </location>
</feature>
<organism evidence="3 4">
    <name type="scientific">Terribacillus halophilus</name>
    <dbReference type="NCBI Taxonomy" id="361279"/>
    <lineage>
        <taxon>Bacteria</taxon>
        <taxon>Bacillati</taxon>
        <taxon>Bacillota</taxon>
        <taxon>Bacilli</taxon>
        <taxon>Bacillales</taxon>
        <taxon>Bacillaceae</taxon>
        <taxon>Terribacillus</taxon>
    </lineage>
</organism>
<keyword evidence="1" id="KW-1133">Transmembrane helix</keyword>
<feature type="transmembrane region" description="Helical" evidence="1">
    <location>
        <begin position="34"/>
        <end position="54"/>
    </location>
</feature>
<dbReference type="EMBL" id="FMZB01000006">
    <property type="protein sequence ID" value="SDD07623.1"/>
    <property type="molecule type" value="Genomic_DNA"/>
</dbReference>
<dbReference type="InterPro" id="IPR006976">
    <property type="entry name" value="VanZ-like"/>
</dbReference>
<feature type="transmembrane region" description="Helical" evidence="1">
    <location>
        <begin position="6"/>
        <end position="22"/>
    </location>
</feature>
<dbReference type="Proteomes" id="UP000198666">
    <property type="component" value="Unassembled WGS sequence"/>
</dbReference>
<accession>A0A1G6RT67</accession>
<keyword evidence="4" id="KW-1185">Reference proteome</keyword>
<evidence type="ECO:0000313" key="3">
    <source>
        <dbReference type="EMBL" id="SDD07623.1"/>
    </source>
</evidence>
<keyword evidence="1" id="KW-0472">Membrane</keyword>
<feature type="transmembrane region" description="Helical" evidence="1">
    <location>
        <begin position="102"/>
        <end position="120"/>
    </location>
</feature>
<dbReference type="AlphaFoldDB" id="A0A1G6RT67"/>
<protein>
    <submittedName>
        <fullName evidence="3">Glycopeptide antibiotics resistance protein</fullName>
    </submittedName>
</protein>
<dbReference type="RefSeq" id="WP_093727549.1">
    <property type="nucleotide sequence ID" value="NZ_FMZB01000006.1"/>
</dbReference>
<evidence type="ECO:0000259" key="2">
    <source>
        <dbReference type="Pfam" id="PF04892"/>
    </source>
</evidence>